<dbReference type="InterPro" id="IPR022496">
    <property type="entry name" value="T6A_TsaB"/>
</dbReference>
<dbReference type="AlphaFoldDB" id="A0A1F5GDY3"/>
<proteinExistence type="predicted"/>
<accession>A0A1F5GDY3</accession>
<dbReference type="EMBL" id="MFBF01000056">
    <property type="protein sequence ID" value="OGD90054.1"/>
    <property type="molecule type" value="Genomic_DNA"/>
</dbReference>
<sequence length="108" mass="11904">MKLKIDTTKREEVKVELEDPRNGKTQRLIQKQKLGSQVLLPMIVKILKKNELNLKDLTAVEVNCGPGSFTGTRVGVSVANALGFALDIPVNGKKGKIVVPVYEKSKFD</sequence>
<organism evidence="2 3">
    <name type="scientific">Candidatus Curtissbacteria bacterium RIFCSPHIGHO2_02_FULL_42_15</name>
    <dbReference type="NCBI Taxonomy" id="1797716"/>
    <lineage>
        <taxon>Bacteria</taxon>
        <taxon>Candidatus Curtissiibacteriota</taxon>
    </lineage>
</organism>
<dbReference type="GO" id="GO:0016740">
    <property type="term" value="F:transferase activity"/>
    <property type="evidence" value="ECO:0007669"/>
    <property type="project" value="UniProtKB-KW"/>
</dbReference>
<dbReference type="Pfam" id="PF00814">
    <property type="entry name" value="TsaD"/>
    <property type="match status" value="1"/>
</dbReference>
<evidence type="ECO:0000259" key="1">
    <source>
        <dbReference type="Pfam" id="PF00814"/>
    </source>
</evidence>
<protein>
    <submittedName>
        <fullName evidence="2">tRNA (Adenosine(37)-N6)-threonylcarbamoyltransferase complex dimerization subunit type 1 TsaB</fullName>
    </submittedName>
</protein>
<evidence type="ECO:0000313" key="3">
    <source>
        <dbReference type="Proteomes" id="UP000177124"/>
    </source>
</evidence>
<dbReference type="GO" id="GO:0002949">
    <property type="term" value="P:tRNA threonylcarbamoyladenosine modification"/>
    <property type="evidence" value="ECO:0007669"/>
    <property type="project" value="InterPro"/>
</dbReference>
<dbReference type="NCBIfam" id="TIGR03725">
    <property type="entry name" value="T6A_YeaZ"/>
    <property type="match status" value="1"/>
</dbReference>
<name>A0A1F5GDY3_9BACT</name>
<evidence type="ECO:0000313" key="2">
    <source>
        <dbReference type="EMBL" id="OGD90054.1"/>
    </source>
</evidence>
<dbReference type="InterPro" id="IPR043129">
    <property type="entry name" value="ATPase_NBD"/>
</dbReference>
<gene>
    <name evidence="2" type="ORF">A3D07_02575</name>
</gene>
<comment type="caution">
    <text evidence="2">The sequence shown here is derived from an EMBL/GenBank/DDBJ whole genome shotgun (WGS) entry which is preliminary data.</text>
</comment>
<dbReference type="Gene3D" id="3.30.420.40">
    <property type="match status" value="1"/>
</dbReference>
<dbReference type="Proteomes" id="UP000177124">
    <property type="component" value="Unassembled WGS sequence"/>
</dbReference>
<feature type="domain" description="Gcp-like" evidence="1">
    <location>
        <begin position="36"/>
        <end position="90"/>
    </location>
</feature>
<keyword evidence="2" id="KW-0808">Transferase</keyword>
<dbReference type="STRING" id="1797716.A3D07_02575"/>
<dbReference type="SUPFAM" id="SSF53067">
    <property type="entry name" value="Actin-like ATPase domain"/>
    <property type="match status" value="1"/>
</dbReference>
<reference evidence="2 3" key="1">
    <citation type="journal article" date="2016" name="Nat. Commun.">
        <title>Thousands of microbial genomes shed light on interconnected biogeochemical processes in an aquifer system.</title>
        <authorList>
            <person name="Anantharaman K."/>
            <person name="Brown C.T."/>
            <person name="Hug L.A."/>
            <person name="Sharon I."/>
            <person name="Castelle C.J."/>
            <person name="Probst A.J."/>
            <person name="Thomas B.C."/>
            <person name="Singh A."/>
            <person name="Wilkins M.J."/>
            <person name="Karaoz U."/>
            <person name="Brodie E.L."/>
            <person name="Williams K.H."/>
            <person name="Hubbard S.S."/>
            <person name="Banfield J.F."/>
        </authorList>
    </citation>
    <scope>NUCLEOTIDE SEQUENCE [LARGE SCALE GENOMIC DNA]</scope>
</reference>
<dbReference type="InterPro" id="IPR000905">
    <property type="entry name" value="Gcp-like_dom"/>
</dbReference>